<dbReference type="EMBL" id="JAANBB010000013">
    <property type="protein sequence ID" value="KAF7556284.1"/>
    <property type="molecule type" value="Genomic_DNA"/>
</dbReference>
<accession>A0A9P5HLE0</accession>
<organism evidence="1 2">
    <name type="scientific">Cylindrodendrum hubeiense</name>
    <dbReference type="NCBI Taxonomy" id="595255"/>
    <lineage>
        <taxon>Eukaryota</taxon>
        <taxon>Fungi</taxon>
        <taxon>Dikarya</taxon>
        <taxon>Ascomycota</taxon>
        <taxon>Pezizomycotina</taxon>
        <taxon>Sordariomycetes</taxon>
        <taxon>Hypocreomycetidae</taxon>
        <taxon>Hypocreales</taxon>
        <taxon>Nectriaceae</taxon>
        <taxon>Cylindrodendrum</taxon>
    </lineage>
</organism>
<name>A0A9P5HLE0_9HYPO</name>
<dbReference type="OrthoDB" id="449487at2759"/>
<gene>
    <name evidence="1" type="ORF">G7Z17_g1485</name>
</gene>
<reference evidence="1" key="1">
    <citation type="submission" date="2020-03" db="EMBL/GenBank/DDBJ databases">
        <title>Draft Genome Sequence of Cylindrodendrum hubeiense.</title>
        <authorList>
            <person name="Buettner E."/>
            <person name="Kellner H."/>
        </authorList>
    </citation>
    <scope>NUCLEOTIDE SEQUENCE</scope>
    <source>
        <strain evidence="1">IHI 201604</strain>
    </source>
</reference>
<dbReference type="AlphaFoldDB" id="A0A9P5HLE0"/>
<evidence type="ECO:0000313" key="2">
    <source>
        <dbReference type="Proteomes" id="UP000722485"/>
    </source>
</evidence>
<keyword evidence="2" id="KW-1185">Reference proteome</keyword>
<protein>
    <submittedName>
        <fullName evidence="1">Uncharacterized protein</fullName>
    </submittedName>
</protein>
<proteinExistence type="predicted"/>
<dbReference type="InterPro" id="IPR036866">
    <property type="entry name" value="RibonucZ/Hydroxyglut_hydro"/>
</dbReference>
<dbReference type="Proteomes" id="UP000722485">
    <property type="component" value="Unassembled WGS sequence"/>
</dbReference>
<evidence type="ECO:0000313" key="1">
    <source>
        <dbReference type="EMBL" id="KAF7556284.1"/>
    </source>
</evidence>
<dbReference type="Gene3D" id="3.60.15.10">
    <property type="entry name" value="Ribonuclease Z/Hydroxyacylglutathione hydrolase-like"/>
    <property type="match status" value="1"/>
</dbReference>
<sequence>MADPKTTHTIIIDPVLDFDPIKNTLTTGSAGILLSLAKEYEYVVVRVLEIYVHADYITSSGYLQLKLAASRSRRPDICIGKYVSQTQDCFGQ</sequence>
<comment type="caution">
    <text evidence="1">The sequence shown here is derived from an EMBL/GenBank/DDBJ whole genome shotgun (WGS) entry which is preliminary data.</text>
</comment>